<dbReference type="PROSITE" id="PS50194">
    <property type="entry name" value="FILAMIN_REPEAT"/>
    <property type="match status" value="1"/>
</dbReference>
<evidence type="ECO:0000313" key="1">
    <source>
        <dbReference type="EMBL" id="MCA9756510.1"/>
    </source>
</evidence>
<dbReference type="SUPFAM" id="SSF49452">
    <property type="entry name" value="Starch-binding domain-like"/>
    <property type="match status" value="2"/>
</dbReference>
<gene>
    <name evidence="1" type="ORF">KDA27_11965</name>
</gene>
<protein>
    <submittedName>
        <fullName evidence="1">Carboxypeptidase regulatory-like domain-containing protein</fullName>
    </submittedName>
</protein>
<accession>A0A956NFJ7</accession>
<dbReference type="AlphaFoldDB" id="A0A956NFJ7"/>
<keyword evidence="1" id="KW-0378">Hydrolase</keyword>
<dbReference type="SUPFAM" id="SSF49478">
    <property type="entry name" value="Cna protein B-type domain"/>
    <property type="match status" value="1"/>
</dbReference>
<dbReference type="InterPro" id="IPR017868">
    <property type="entry name" value="Filamin/ABP280_repeat-like"/>
</dbReference>
<dbReference type="InterPro" id="IPR008969">
    <property type="entry name" value="CarboxyPept-like_regulatory"/>
</dbReference>
<sequence length="740" mass="78173">MNPRVRRTESARLQMQLGPRLLILLAPICLVGALASVSSAGQLDRFYPATYAPALSDTTGALVVRPARGDTVQVDIILGEAGGRLSGRVVGPSDEGDPPVGGVIVDAESGAIHVEARTDADGRFEFPALPSGEVSVRIRTDHPHTSGRQYAAEALAPIQVPEGGTAELGDISLHAGGRLRGSVVEALGGSPVLDVQVEAVTESGVVAAVHPPDPTGRFVIGGLEPGSYTVRVAPEEGSRYLTEVLGGGRALDGAEFVLLAGGEEAQLEPIELDLGSEIGGRITTGGLNLVGTPVELRTVDGGDTRTVESADFGFYTFVGVPAGTYVVYVPALRLFYPDATRESEARHLVVGEGDVFTRVDVDGATQEGCPLPPSQRGVVTGFVELDMEQVVSAKLRMTSEADTLEMPLESDQFYTFECIPAGSYRIALLTDGPFLPQYHRKVEDPSRATVFEVDADTTDSVDFEPVRGVTVEGWVRASGGEPVEGAIVRLFDTTLHEVASVLTDGDGRYTIDRTPERWGIEAGSFYVRVDSLFVPGPDLTPVSLPRLAAEPEAPGLVRLTIDLPIAPATIQVERSTDGFGGAEAPVLVLQEDVGGGDGARVSRTDAPVPGVPVWYRLTADDGAQEWTVLAGPVVAPRIAGGLSLQVAPSPWLGTGQVRIALSGRGALGVTGEADGDGRLRLFDVSGRWVAQIPLDPDVSTAVLWSPRDRSGRPLSSGVYYLRWSDPLGRELALSRWLVLR</sequence>
<keyword evidence="1" id="KW-0645">Protease</keyword>
<dbReference type="InterPro" id="IPR013784">
    <property type="entry name" value="Carb-bd-like_fold"/>
</dbReference>
<reference evidence="1" key="2">
    <citation type="journal article" date="2021" name="Microbiome">
        <title>Successional dynamics and alternative stable states in a saline activated sludge microbial community over 9 years.</title>
        <authorList>
            <person name="Wang Y."/>
            <person name="Ye J."/>
            <person name="Ju F."/>
            <person name="Liu L."/>
            <person name="Boyd J.A."/>
            <person name="Deng Y."/>
            <person name="Parks D.H."/>
            <person name="Jiang X."/>
            <person name="Yin X."/>
            <person name="Woodcroft B.J."/>
            <person name="Tyson G.W."/>
            <person name="Hugenholtz P."/>
            <person name="Polz M.F."/>
            <person name="Zhang T."/>
        </authorList>
    </citation>
    <scope>NUCLEOTIDE SEQUENCE</scope>
    <source>
        <strain evidence="1">HKST-UBA02</strain>
    </source>
</reference>
<dbReference type="Pfam" id="PF13620">
    <property type="entry name" value="CarboxypepD_reg"/>
    <property type="match status" value="1"/>
</dbReference>
<name>A0A956NFJ7_UNCEI</name>
<dbReference type="SUPFAM" id="SSF49464">
    <property type="entry name" value="Carboxypeptidase regulatory domain-like"/>
    <property type="match status" value="1"/>
</dbReference>
<dbReference type="Proteomes" id="UP000739538">
    <property type="component" value="Unassembled WGS sequence"/>
</dbReference>
<dbReference type="GO" id="GO:0030246">
    <property type="term" value="F:carbohydrate binding"/>
    <property type="evidence" value="ECO:0007669"/>
    <property type="project" value="InterPro"/>
</dbReference>
<dbReference type="GO" id="GO:0004180">
    <property type="term" value="F:carboxypeptidase activity"/>
    <property type="evidence" value="ECO:0007669"/>
    <property type="project" value="UniProtKB-KW"/>
</dbReference>
<evidence type="ECO:0000313" key="2">
    <source>
        <dbReference type="Proteomes" id="UP000739538"/>
    </source>
</evidence>
<keyword evidence="1" id="KW-0121">Carboxypeptidase</keyword>
<comment type="caution">
    <text evidence="1">The sequence shown here is derived from an EMBL/GenBank/DDBJ whole genome shotgun (WGS) entry which is preliminary data.</text>
</comment>
<proteinExistence type="predicted"/>
<reference evidence="1" key="1">
    <citation type="submission" date="2020-04" db="EMBL/GenBank/DDBJ databases">
        <authorList>
            <person name="Zhang T."/>
        </authorList>
    </citation>
    <scope>NUCLEOTIDE SEQUENCE</scope>
    <source>
        <strain evidence="1">HKST-UBA02</strain>
    </source>
</reference>
<organism evidence="1 2">
    <name type="scientific">Eiseniibacteriota bacterium</name>
    <dbReference type="NCBI Taxonomy" id="2212470"/>
    <lineage>
        <taxon>Bacteria</taxon>
        <taxon>Candidatus Eiseniibacteriota</taxon>
    </lineage>
</organism>
<dbReference type="EMBL" id="JAGQHS010000056">
    <property type="protein sequence ID" value="MCA9756510.1"/>
    <property type="molecule type" value="Genomic_DNA"/>
</dbReference>